<feature type="transmembrane region" description="Helical" evidence="1">
    <location>
        <begin position="67"/>
        <end position="85"/>
    </location>
</feature>
<sequence length="157" mass="17844">MRLVVLGCTFFIVCGSTFLITGRLAVDLAGQAATVMLFLISGVLHIRYREGYYLSYPNLLPQRFRISLAYAVSDIQFALALAFLLDDFAKAAAVLAIVYLLLETLTIIYASVKRISIKRGNYSGAGPLYLVFKLPEQFFLMWWVYFFTYQSPHLLFK</sequence>
<protein>
    <submittedName>
        <fullName evidence="2">Uncharacterized protein</fullName>
    </submittedName>
</protein>
<proteinExistence type="predicted"/>
<feature type="transmembrane region" description="Helical" evidence="1">
    <location>
        <begin position="124"/>
        <end position="145"/>
    </location>
</feature>
<dbReference type="Proteomes" id="UP000283433">
    <property type="component" value="Unassembled WGS sequence"/>
</dbReference>
<dbReference type="AlphaFoldDB" id="A0A419S5E7"/>
<reference evidence="2 3" key="1">
    <citation type="submission" date="2016-07" db="EMBL/GenBank/DDBJ databases">
        <title>Genome of Pelobium manganitolerans.</title>
        <authorList>
            <person name="Wu S."/>
            <person name="Wang G."/>
        </authorList>
    </citation>
    <scope>NUCLEOTIDE SEQUENCE [LARGE SCALE GENOMIC DNA]</scope>
    <source>
        <strain evidence="2 3">YS-25</strain>
    </source>
</reference>
<dbReference type="OrthoDB" id="673526at2"/>
<comment type="caution">
    <text evidence="2">The sequence shown here is derived from an EMBL/GenBank/DDBJ whole genome shotgun (WGS) entry which is preliminary data.</text>
</comment>
<evidence type="ECO:0000313" key="2">
    <source>
        <dbReference type="EMBL" id="RKD16078.1"/>
    </source>
</evidence>
<keyword evidence="1" id="KW-0812">Transmembrane</keyword>
<gene>
    <name evidence="2" type="ORF">BCY91_04085</name>
</gene>
<keyword evidence="1" id="KW-0472">Membrane</keyword>
<keyword evidence="3" id="KW-1185">Reference proteome</keyword>
<dbReference type="EMBL" id="MBTA01000023">
    <property type="protein sequence ID" value="RKD16078.1"/>
    <property type="molecule type" value="Genomic_DNA"/>
</dbReference>
<name>A0A419S5E7_9SPHI</name>
<evidence type="ECO:0000256" key="1">
    <source>
        <dbReference type="SAM" id="Phobius"/>
    </source>
</evidence>
<keyword evidence="1" id="KW-1133">Transmembrane helix</keyword>
<evidence type="ECO:0000313" key="3">
    <source>
        <dbReference type="Proteomes" id="UP000283433"/>
    </source>
</evidence>
<feature type="transmembrane region" description="Helical" evidence="1">
    <location>
        <begin position="91"/>
        <end position="112"/>
    </location>
</feature>
<accession>A0A419S5E7</accession>
<organism evidence="2 3">
    <name type="scientific">Pelobium manganitolerans</name>
    <dbReference type="NCBI Taxonomy" id="1842495"/>
    <lineage>
        <taxon>Bacteria</taxon>
        <taxon>Pseudomonadati</taxon>
        <taxon>Bacteroidota</taxon>
        <taxon>Sphingobacteriia</taxon>
        <taxon>Sphingobacteriales</taxon>
        <taxon>Sphingobacteriaceae</taxon>
        <taxon>Pelobium</taxon>
    </lineage>
</organism>
<feature type="transmembrane region" description="Helical" evidence="1">
    <location>
        <begin position="29"/>
        <end position="46"/>
    </location>
</feature>